<protein>
    <submittedName>
        <fullName evidence="7">UPF0053 inner membrane protein YgdQ</fullName>
    </submittedName>
</protein>
<keyword evidence="3 6" id="KW-0812">Transmembrane</keyword>
<keyword evidence="5 6" id="KW-0472">Membrane</keyword>
<accession>A0A451DIY4</accession>
<feature type="transmembrane region" description="Helical" evidence="6">
    <location>
        <begin position="12"/>
        <end position="36"/>
    </location>
</feature>
<reference evidence="7 8" key="1">
    <citation type="submission" date="2019-02" db="EMBL/GenBank/DDBJ databases">
        <authorList>
            <person name="Manzano-Marin A."/>
            <person name="Manzano-Marin A."/>
        </authorList>
    </citation>
    <scope>NUCLEOTIDE SEQUENCE [LARGE SCALE GENOMIC DNA]</scope>
    <source>
        <strain evidence="7 8">ErCipseudotaxifoliae</strain>
    </source>
</reference>
<keyword evidence="4 6" id="KW-1133">Transmembrane helix</keyword>
<dbReference type="InterPro" id="IPR005496">
    <property type="entry name" value="Integral_membrane_TerC"/>
</dbReference>
<dbReference type="EMBL" id="LR217725">
    <property type="protein sequence ID" value="VFP86678.1"/>
    <property type="molecule type" value="Genomic_DNA"/>
</dbReference>
<evidence type="ECO:0000256" key="5">
    <source>
        <dbReference type="ARBA" id="ARBA00023136"/>
    </source>
</evidence>
<sequence>MYALITNPDAWLALGTLTLLEIILGIDNILFLSLIVEKLPRNQQNIARCMGMSIAMLMRLVLLASITWVIHLTNPVCTLMGHKFSIHDTILLFGGLFLVFNSSVELYKIMKDLIFLKKTHACHFAWTIVQIILLDMIFSLDSIITAVGLSNDLVIMMVAVVIAAIVMVFFSRLISEYIQHHPSIKILALVSLILIGMTLVLEGFEVYLEKKYIYISIFLTVSIAIIKILSNKTRPH</sequence>
<evidence type="ECO:0000256" key="3">
    <source>
        <dbReference type="ARBA" id="ARBA00022692"/>
    </source>
</evidence>
<feature type="transmembrane region" description="Helical" evidence="6">
    <location>
        <begin position="153"/>
        <end position="174"/>
    </location>
</feature>
<evidence type="ECO:0000256" key="1">
    <source>
        <dbReference type="ARBA" id="ARBA00004141"/>
    </source>
</evidence>
<evidence type="ECO:0000313" key="7">
    <source>
        <dbReference type="EMBL" id="VFP86678.1"/>
    </source>
</evidence>
<feature type="transmembrane region" description="Helical" evidence="6">
    <location>
        <begin position="90"/>
        <end position="109"/>
    </location>
</feature>
<dbReference type="GO" id="GO:0016020">
    <property type="term" value="C:membrane"/>
    <property type="evidence" value="ECO:0007669"/>
    <property type="project" value="UniProtKB-SubCell"/>
</dbReference>
<comment type="similarity">
    <text evidence="2">Belongs to the TerC family.</text>
</comment>
<comment type="subcellular location">
    <subcellularLocation>
        <location evidence="1">Membrane</location>
        <topology evidence="1">Multi-pass membrane protein</topology>
    </subcellularLocation>
</comment>
<proteinExistence type="inferred from homology"/>
<evidence type="ECO:0000256" key="4">
    <source>
        <dbReference type="ARBA" id="ARBA00022989"/>
    </source>
</evidence>
<dbReference type="RefSeq" id="WP_072666036.1">
    <property type="nucleotide sequence ID" value="NZ_LR217725.1"/>
</dbReference>
<dbReference type="PANTHER" id="PTHR30238">
    <property type="entry name" value="MEMBRANE BOUND PREDICTED REDOX MODULATOR"/>
    <property type="match status" value="1"/>
</dbReference>
<feature type="transmembrane region" description="Helical" evidence="6">
    <location>
        <begin position="121"/>
        <end position="147"/>
    </location>
</feature>
<dbReference type="OrthoDB" id="9805314at2"/>
<feature type="transmembrane region" description="Helical" evidence="6">
    <location>
        <begin position="48"/>
        <end position="70"/>
    </location>
</feature>
<name>A0A451DIY4_9GAMM</name>
<dbReference type="AlphaFoldDB" id="A0A451DIY4"/>
<gene>
    <name evidence="7" type="primary">ygdQ</name>
    <name evidence="7" type="ORF">ERCIPSTX3056_115</name>
</gene>
<organism evidence="7 8">
    <name type="scientific">Candidatus Erwinia haradaeae</name>
    <dbReference type="NCBI Taxonomy" id="1922217"/>
    <lineage>
        <taxon>Bacteria</taxon>
        <taxon>Pseudomonadati</taxon>
        <taxon>Pseudomonadota</taxon>
        <taxon>Gammaproteobacteria</taxon>
        <taxon>Enterobacterales</taxon>
        <taxon>Erwiniaceae</taxon>
        <taxon>Erwinia</taxon>
    </lineage>
</organism>
<evidence type="ECO:0000256" key="6">
    <source>
        <dbReference type="SAM" id="Phobius"/>
    </source>
</evidence>
<dbReference type="Proteomes" id="UP000294462">
    <property type="component" value="Chromosome"/>
</dbReference>
<dbReference type="PANTHER" id="PTHR30238:SF4">
    <property type="entry name" value="SLL1022 PROTEIN"/>
    <property type="match status" value="1"/>
</dbReference>
<keyword evidence="8" id="KW-1185">Reference proteome</keyword>
<feature type="transmembrane region" description="Helical" evidence="6">
    <location>
        <begin position="186"/>
        <end position="206"/>
    </location>
</feature>
<dbReference type="KEGG" id="ehd:ERCIPSTX3056_115"/>
<evidence type="ECO:0000256" key="2">
    <source>
        <dbReference type="ARBA" id="ARBA00007511"/>
    </source>
</evidence>
<feature type="transmembrane region" description="Helical" evidence="6">
    <location>
        <begin position="212"/>
        <end position="230"/>
    </location>
</feature>
<dbReference type="Pfam" id="PF03741">
    <property type="entry name" value="TerC"/>
    <property type="match status" value="1"/>
</dbReference>
<evidence type="ECO:0000313" key="8">
    <source>
        <dbReference type="Proteomes" id="UP000294462"/>
    </source>
</evidence>